<feature type="non-terminal residue" evidence="2">
    <location>
        <position position="1"/>
    </location>
</feature>
<dbReference type="EMBL" id="CAJVPZ010025422">
    <property type="protein sequence ID" value="CAG8722343.1"/>
    <property type="molecule type" value="Genomic_DNA"/>
</dbReference>
<organism evidence="2 3">
    <name type="scientific">Racocetra fulgida</name>
    <dbReference type="NCBI Taxonomy" id="60492"/>
    <lineage>
        <taxon>Eukaryota</taxon>
        <taxon>Fungi</taxon>
        <taxon>Fungi incertae sedis</taxon>
        <taxon>Mucoromycota</taxon>
        <taxon>Glomeromycotina</taxon>
        <taxon>Glomeromycetes</taxon>
        <taxon>Diversisporales</taxon>
        <taxon>Gigasporaceae</taxon>
        <taxon>Racocetra</taxon>
    </lineage>
</organism>
<feature type="coiled-coil region" evidence="1">
    <location>
        <begin position="3"/>
        <end position="30"/>
    </location>
</feature>
<comment type="caution">
    <text evidence="2">The sequence shown here is derived from an EMBL/GenBank/DDBJ whole genome shotgun (WGS) entry which is preliminary data.</text>
</comment>
<proteinExistence type="predicted"/>
<name>A0A9N9I794_9GLOM</name>
<dbReference type="Proteomes" id="UP000789396">
    <property type="component" value="Unassembled WGS sequence"/>
</dbReference>
<reference evidence="2" key="1">
    <citation type="submission" date="2021-06" db="EMBL/GenBank/DDBJ databases">
        <authorList>
            <person name="Kallberg Y."/>
            <person name="Tangrot J."/>
            <person name="Rosling A."/>
        </authorList>
    </citation>
    <scope>NUCLEOTIDE SEQUENCE</scope>
    <source>
        <strain evidence="2">IN212</strain>
    </source>
</reference>
<accession>A0A9N9I794</accession>
<keyword evidence="3" id="KW-1185">Reference proteome</keyword>
<evidence type="ECO:0000313" key="3">
    <source>
        <dbReference type="Proteomes" id="UP000789396"/>
    </source>
</evidence>
<gene>
    <name evidence="2" type="ORF">RFULGI_LOCUS11547</name>
</gene>
<dbReference type="AlphaFoldDB" id="A0A9N9I794"/>
<protein>
    <submittedName>
        <fullName evidence="2">17180_t:CDS:1</fullName>
    </submittedName>
</protein>
<sequence>NDLQAAKTEIIKLKQDNQNLEAANSLYAQQIKLIDTKKEKLNNQLSQNKIEHIDLQFCEIKLNNLEQQLINLNQTIK</sequence>
<evidence type="ECO:0000256" key="1">
    <source>
        <dbReference type="SAM" id="Coils"/>
    </source>
</evidence>
<keyword evidence="1" id="KW-0175">Coiled coil</keyword>
<evidence type="ECO:0000313" key="2">
    <source>
        <dbReference type="EMBL" id="CAG8722343.1"/>
    </source>
</evidence>